<reference evidence="2 3" key="1">
    <citation type="submission" date="2019-01" db="EMBL/GenBank/DDBJ databases">
        <title>Sequencing of cultivated peanut Arachis hypogaea provides insights into genome evolution and oil improvement.</title>
        <authorList>
            <person name="Chen X."/>
        </authorList>
    </citation>
    <scope>NUCLEOTIDE SEQUENCE [LARGE SCALE GENOMIC DNA]</scope>
    <source>
        <strain evidence="3">cv. Fuhuasheng</strain>
        <strain evidence="2">GDAAS-fuhuasheng2018</strain>
        <tissue evidence="2">Leaves</tissue>
    </source>
</reference>
<dbReference type="Proteomes" id="UP000289738">
    <property type="component" value="Chromosome A10"/>
</dbReference>
<organism evidence="2 3">
    <name type="scientific">Arachis hypogaea</name>
    <name type="common">Peanut</name>
    <dbReference type="NCBI Taxonomy" id="3818"/>
    <lineage>
        <taxon>Eukaryota</taxon>
        <taxon>Viridiplantae</taxon>
        <taxon>Streptophyta</taxon>
        <taxon>Embryophyta</taxon>
        <taxon>Tracheophyta</taxon>
        <taxon>Spermatophyta</taxon>
        <taxon>Magnoliopsida</taxon>
        <taxon>eudicotyledons</taxon>
        <taxon>Gunneridae</taxon>
        <taxon>Pentapetalae</taxon>
        <taxon>rosids</taxon>
        <taxon>fabids</taxon>
        <taxon>Fabales</taxon>
        <taxon>Fabaceae</taxon>
        <taxon>Papilionoideae</taxon>
        <taxon>50 kb inversion clade</taxon>
        <taxon>dalbergioids sensu lato</taxon>
        <taxon>Dalbergieae</taxon>
        <taxon>Pterocarpus clade</taxon>
        <taxon>Arachis</taxon>
    </lineage>
</organism>
<proteinExistence type="predicted"/>
<dbReference type="AlphaFoldDB" id="A0A445BME9"/>
<dbReference type="Proteomes" id="UP000289738">
    <property type="component" value="Chromosome A09"/>
</dbReference>
<comment type="caution">
    <text evidence="2">The sequence shown here is derived from an EMBL/GenBank/DDBJ whole genome shotgun (WGS) entry which is preliminary data.</text>
</comment>
<evidence type="ECO:0000313" key="3">
    <source>
        <dbReference type="Proteomes" id="UP000289738"/>
    </source>
</evidence>
<evidence type="ECO:0000313" key="2">
    <source>
        <dbReference type="EMBL" id="RYR39860.1"/>
    </source>
</evidence>
<gene>
    <name evidence="2" type="ORF">Ahy_A09g045494</name>
    <name evidence="1" type="ORF">Ahy_A10g049700</name>
</gene>
<accession>A0A445BME9</accession>
<protein>
    <submittedName>
        <fullName evidence="2">Uncharacterized protein</fullName>
    </submittedName>
</protein>
<dbReference type="EMBL" id="SDMP01000010">
    <property type="protein sequence ID" value="RYR34705.1"/>
    <property type="molecule type" value="Genomic_DNA"/>
</dbReference>
<keyword evidence="3" id="KW-1185">Reference proteome</keyword>
<name>A0A445BME9_ARAHY</name>
<dbReference type="EMBL" id="SDMP01000009">
    <property type="protein sequence ID" value="RYR39860.1"/>
    <property type="molecule type" value="Genomic_DNA"/>
</dbReference>
<evidence type="ECO:0000313" key="1">
    <source>
        <dbReference type="EMBL" id="RYR34705.1"/>
    </source>
</evidence>
<sequence>MVAPYWDVLLNQNWGYPRRITVEQFMNVFAVDLILPKMMKM</sequence>